<comment type="caution">
    <text evidence="1">The sequence shown here is derived from an EMBL/GenBank/DDBJ whole genome shotgun (WGS) entry which is preliminary data.</text>
</comment>
<accession>A0ABY1ZQZ6</accession>
<dbReference type="Proteomes" id="UP000313645">
    <property type="component" value="Unassembled WGS sequence"/>
</dbReference>
<name>A0ABY1ZQZ6_9GAMM</name>
<sequence length="133" mass="14185">MSKQAVFIDDASVRAARSLMYQCLASLEGGVALLAAADGRLCVSTCENQEKASRQAALSSALLFLSQRFCQEVLGSPNGEIALSCIQGNVVMVRLELYGKPYQLCLASGEQSNLATVLHIARSLGKKITQFTA</sequence>
<protein>
    <recommendedName>
        <fullName evidence="3">Roadblock/LC7 domain-containing protein</fullName>
    </recommendedName>
</protein>
<evidence type="ECO:0000313" key="2">
    <source>
        <dbReference type="Proteomes" id="UP000313645"/>
    </source>
</evidence>
<reference evidence="1 2" key="1">
    <citation type="submission" date="2019-02" db="EMBL/GenBank/DDBJ databases">
        <title>Marinobacter halodurans sp. nov., a marine bacterium isolated from sea tidal flat.</title>
        <authorList>
            <person name="Yoo Y."/>
            <person name="Lee D.W."/>
            <person name="Kim B.S."/>
            <person name="Kim J.-J."/>
        </authorList>
    </citation>
    <scope>NUCLEOTIDE SEQUENCE [LARGE SCALE GENOMIC DNA]</scope>
    <source>
        <strain evidence="1 2">YJ-S3-2</strain>
    </source>
</reference>
<proteinExistence type="predicted"/>
<evidence type="ECO:0008006" key="3">
    <source>
        <dbReference type="Google" id="ProtNLM"/>
    </source>
</evidence>
<dbReference type="Gene3D" id="3.30.450.30">
    <property type="entry name" value="Dynein light chain 2a, cytoplasmic"/>
    <property type="match status" value="1"/>
</dbReference>
<evidence type="ECO:0000313" key="1">
    <source>
        <dbReference type="EMBL" id="TBW58467.1"/>
    </source>
</evidence>
<keyword evidence="2" id="KW-1185">Reference proteome</keyword>
<dbReference type="RefSeq" id="WP_131479097.1">
    <property type="nucleotide sequence ID" value="NZ_SJDL01000004.1"/>
</dbReference>
<dbReference type="EMBL" id="SJDL01000004">
    <property type="protein sequence ID" value="TBW58467.1"/>
    <property type="molecule type" value="Genomic_DNA"/>
</dbReference>
<gene>
    <name evidence="1" type="ORF">EZI54_03535</name>
</gene>
<dbReference type="SUPFAM" id="SSF103196">
    <property type="entry name" value="Roadblock/LC7 domain"/>
    <property type="match status" value="1"/>
</dbReference>
<organism evidence="1 2">
    <name type="scientific">Marinobacter halodurans</name>
    <dbReference type="NCBI Taxonomy" id="2528979"/>
    <lineage>
        <taxon>Bacteria</taxon>
        <taxon>Pseudomonadati</taxon>
        <taxon>Pseudomonadota</taxon>
        <taxon>Gammaproteobacteria</taxon>
        <taxon>Pseudomonadales</taxon>
        <taxon>Marinobacteraceae</taxon>
        <taxon>Marinobacter</taxon>
    </lineage>
</organism>